<evidence type="ECO:0000313" key="1">
    <source>
        <dbReference type="EMBL" id="PTU21404.1"/>
    </source>
</evidence>
<dbReference type="RefSeq" id="XP_040752796.1">
    <property type="nucleotide sequence ID" value="XM_040899824.1"/>
</dbReference>
<dbReference type="Proteomes" id="UP000244073">
    <property type="component" value="Unassembled WGS sequence"/>
</dbReference>
<dbReference type="VEuPathDB" id="FungiDB:P175DRAFT_0530900"/>
<proteinExistence type="predicted"/>
<evidence type="ECO:0000313" key="2">
    <source>
        <dbReference type="Proteomes" id="UP000244073"/>
    </source>
</evidence>
<protein>
    <submittedName>
        <fullName evidence="1">Uncharacterized protein</fullName>
    </submittedName>
</protein>
<sequence length="162" mass="18216">MFSDYLETFSRPCPSVCYLPRQKKVFNGFVIVNRATLSSIGEFPKVRLQVESNNWCLREAMNPGFALDCVLQGQPQGIDRNGGLTQPRILQKYSVREQSTYFSKQLSFVPEAYCLRFHWMSTKGSRKPRGYALLVNTSQGSIARHSSNIPEGQDTVTGQLGG</sequence>
<name>A0A2T5LYP0_9EURO</name>
<comment type="caution">
    <text evidence="1">The sequence shown here is derived from an EMBL/GenBank/DDBJ whole genome shotgun (WGS) entry which is preliminary data.</text>
</comment>
<dbReference type="EMBL" id="MSFN02000003">
    <property type="protein sequence ID" value="PTU21404.1"/>
    <property type="molecule type" value="Genomic_DNA"/>
</dbReference>
<accession>A0A2T5LYP0</accession>
<dbReference type="GeneID" id="63816706"/>
<gene>
    <name evidence="1" type="ORF">P175DRAFT_0530900</name>
</gene>
<dbReference type="AlphaFoldDB" id="A0A2T5LYP0"/>
<organism evidence="1 2">
    <name type="scientific">Aspergillus ochraceoroseus IBT 24754</name>
    <dbReference type="NCBI Taxonomy" id="1392256"/>
    <lineage>
        <taxon>Eukaryota</taxon>
        <taxon>Fungi</taxon>
        <taxon>Dikarya</taxon>
        <taxon>Ascomycota</taxon>
        <taxon>Pezizomycotina</taxon>
        <taxon>Eurotiomycetes</taxon>
        <taxon>Eurotiomycetidae</taxon>
        <taxon>Eurotiales</taxon>
        <taxon>Aspergillaceae</taxon>
        <taxon>Aspergillus</taxon>
        <taxon>Aspergillus subgen. Nidulantes</taxon>
    </lineage>
</organism>
<reference evidence="1 2" key="1">
    <citation type="journal article" date="2018" name="Proc. Natl. Acad. Sci. U.S.A.">
        <title>Linking secondary metabolites to gene clusters through genome sequencing of six diverse Aspergillus species.</title>
        <authorList>
            <person name="Kaerboelling I."/>
            <person name="Vesth T.C."/>
            <person name="Frisvad J.C."/>
            <person name="Nybo J.L."/>
            <person name="Theobald S."/>
            <person name="Kuo A."/>
            <person name="Bowyer P."/>
            <person name="Matsuda Y."/>
            <person name="Mondo S."/>
            <person name="Lyhne E.K."/>
            <person name="Kogle M.E."/>
            <person name="Clum A."/>
            <person name="Lipzen A."/>
            <person name="Salamov A."/>
            <person name="Ngan C.Y."/>
            <person name="Daum C."/>
            <person name="Chiniquy J."/>
            <person name="Barry K."/>
            <person name="LaButti K."/>
            <person name="Haridas S."/>
            <person name="Simmons B.A."/>
            <person name="Magnuson J.K."/>
            <person name="Mortensen U.H."/>
            <person name="Larsen T.O."/>
            <person name="Grigoriev I.V."/>
            <person name="Baker S.E."/>
            <person name="Andersen M.R."/>
        </authorList>
    </citation>
    <scope>NUCLEOTIDE SEQUENCE [LARGE SCALE GENOMIC DNA]</scope>
    <source>
        <strain evidence="1 2">IBT 24754</strain>
    </source>
</reference>